<keyword evidence="1" id="KW-1133">Transmembrane helix</keyword>
<keyword evidence="1" id="KW-0472">Membrane</keyword>
<feature type="transmembrane region" description="Helical" evidence="1">
    <location>
        <begin position="12"/>
        <end position="31"/>
    </location>
</feature>
<protein>
    <submittedName>
        <fullName evidence="2">Uncharacterized protein</fullName>
    </submittedName>
</protein>
<evidence type="ECO:0000313" key="2">
    <source>
        <dbReference type="EMBL" id="PCR92439.1"/>
    </source>
</evidence>
<keyword evidence="3" id="KW-1185">Reference proteome</keyword>
<feature type="transmembrane region" description="Helical" evidence="1">
    <location>
        <begin position="37"/>
        <end position="61"/>
    </location>
</feature>
<evidence type="ECO:0000313" key="3">
    <source>
        <dbReference type="Proteomes" id="UP000219689"/>
    </source>
</evidence>
<comment type="caution">
    <text evidence="2">The sequence shown here is derived from an EMBL/GenBank/DDBJ whole genome shotgun (WGS) entry which is preliminary data.</text>
</comment>
<dbReference type="AlphaFoldDB" id="A0A2A5R0A0"/>
<keyword evidence="1" id="KW-0812">Transmembrane</keyword>
<sequence>MAESRPRGSSRHLLAVLVVVVLLGYLAVWLFEFPSDRLTIGAVVGGALLVIGALVLPAVLLSEWQSSER</sequence>
<organism evidence="2 3">
    <name type="scientific">Natrinema ejinorense</name>
    <dbReference type="NCBI Taxonomy" id="373386"/>
    <lineage>
        <taxon>Archaea</taxon>
        <taxon>Methanobacteriati</taxon>
        <taxon>Methanobacteriota</taxon>
        <taxon>Stenosarchaea group</taxon>
        <taxon>Halobacteria</taxon>
        <taxon>Halobacteriales</taxon>
        <taxon>Natrialbaceae</taxon>
        <taxon>Natrinema</taxon>
    </lineage>
</organism>
<reference evidence="2 3" key="1">
    <citation type="submission" date="2017-09" db="EMBL/GenBank/DDBJ databases">
        <title>Genome sequences of Natrinema ejinorence JCM 13890T.</title>
        <authorList>
            <person name="Roh S.W."/>
            <person name="Kim Y.B."/>
            <person name="Kim J.Y."/>
        </authorList>
    </citation>
    <scope>NUCLEOTIDE SEQUENCE [LARGE SCALE GENOMIC DNA]</scope>
    <source>
        <strain evidence="2 3">JCM 13890</strain>
    </source>
</reference>
<gene>
    <name evidence="2" type="ORF">CP557_19030</name>
</gene>
<accession>A0A2A5R0A0</accession>
<name>A0A2A5R0A0_9EURY</name>
<evidence type="ECO:0000256" key="1">
    <source>
        <dbReference type="SAM" id="Phobius"/>
    </source>
</evidence>
<proteinExistence type="predicted"/>
<dbReference type="EMBL" id="NXNI01000001">
    <property type="protein sequence ID" value="PCR92439.1"/>
    <property type="molecule type" value="Genomic_DNA"/>
</dbReference>
<dbReference type="Proteomes" id="UP000219689">
    <property type="component" value="Unassembled WGS sequence"/>
</dbReference>
<dbReference type="RefSeq" id="WP_097381361.1">
    <property type="nucleotide sequence ID" value="NZ_NXNI01000001.1"/>
</dbReference>